<reference evidence="1 2" key="1">
    <citation type="submission" date="2021-06" db="EMBL/GenBank/DDBJ databases">
        <title>Caerostris extrusa draft genome.</title>
        <authorList>
            <person name="Kono N."/>
            <person name="Arakawa K."/>
        </authorList>
    </citation>
    <scope>NUCLEOTIDE SEQUENCE [LARGE SCALE GENOMIC DNA]</scope>
</reference>
<sequence>TLERFIPSTNDPHNLELRVVKPSASGCVYKAELYNSIQPYKSGLSSS</sequence>
<accession>A0AAV4P7S7</accession>
<dbReference type="EMBL" id="BPLR01004193">
    <property type="protein sequence ID" value="GIX93084.1"/>
    <property type="molecule type" value="Genomic_DNA"/>
</dbReference>
<evidence type="ECO:0000313" key="1">
    <source>
        <dbReference type="EMBL" id="GIX93084.1"/>
    </source>
</evidence>
<comment type="caution">
    <text evidence="1">The sequence shown here is derived from an EMBL/GenBank/DDBJ whole genome shotgun (WGS) entry which is preliminary data.</text>
</comment>
<organism evidence="1 2">
    <name type="scientific">Caerostris extrusa</name>
    <name type="common">Bark spider</name>
    <name type="synonym">Caerostris bankana</name>
    <dbReference type="NCBI Taxonomy" id="172846"/>
    <lineage>
        <taxon>Eukaryota</taxon>
        <taxon>Metazoa</taxon>
        <taxon>Ecdysozoa</taxon>
        <taxon>Arthropoda</taxon>
        <taxon>Chelicerata</taxon>
        <taxon>Arachnida</taxon>
        <taxon>Araneae</taxon>
        <taxon>Araneomorphae</taxon>
        <taxon>Entelegynae</taxon>
        <taxon>Araneoidea</taxon>
        <taxon>Araneidae</taxon>
        <taxon>Caerostris</taxon>
    </lineage>
</organism>
<dbReference type="AlphaFoldDB" id="A0AAV4P7S7"/>
<evidence type="ECO:0000313" key="2">
    <source>
        <dbReference type="Proteomes" id="UP001054945"/>
    </source>
</evidence>
<feature type="non-terminal residue" evidence="1">
    <location>
        <position position="1"/>
    </location>
</feature>
<proteinExistence type="predicted"/>
<dbReference type="Proteomes" id="UP001054945">
    <property type="component" value="Unassembled WGS sequence"/>
</dbReference>
<name>A0AAV4P7S7_CAEEX</name>
<keyword evidence="2" id="KW-1185">Reference proteome</keyword>
<gene>
    <name evidence="1" type="ORF">CEXT_690941</name>
</gene>
<protein>
    <submittedName>
        <fullName evidence="1">Uncharacterized protein</fullName>
    </submittedName>
</protein>